<protein>
    <submittedName>
        <fullName evidence="2">Uncharacterized protein</fullName>
    </submittedName>
</protein>
<evidence type="ECO:0000313" key="3">
    <source>
        <dbReference type="Proteomes" id="UP000002010"/>
    </source>
</evidence>
<name>C1D8J0_LARHH</name>
<dbReference type="KEGG" id="lhk:LHK_01796"/>
<evidence type="ECO:0000313" key="2">
    <source>
        <dbReference type="EMBL" id="ACO74780.1"/>
    </source>
</evidence>
<dbReference type="Proteomes" id="UP000002010">
    <property type="component" value="Chromosome"/>
</dbReference>
<keyword evidence="1" id="KW-0175">Coiled coil</keyword>
<gene>
    <name evidence="2" type="ordered locus">LHK_01796</name>
</gene>
<feature type="coiled-coil region" evidence="1">
    <location>
        <begin position="33"/>
        <end position="91"/>
    </location>
</feature>
<dbReference type="AlphaFoldDB" id="C1D8J0"/>
<dbReference type="EMBL" id="CP001154">
    <property type="protein sequence ID" value="ACO74780.1"/>
    <property type="molecule type" value="Genomic_DNA"/>
</dbReference>
<keyword evidence="3" id="KW-1185">Reference proteome</keyword>
<proteinExistence type="predicted"/>
<dbReference type="HOGENOM" id="CLU_2130350_0_0_4"/>
<dbReference type="STRING" id="557598.LHK_01796"/>
<reference evidence="2 3" key="1">
    <citation type="journal article" date="2009" name="PLoS Genet.">
        <title>The complete genome and proteome of Laribacter hongkongensis reveal potential mechanisms for adaptations to different temperatures and habitats.</title>
        <authorList>
            <person name="Woo P.C."/>
            <person name="Lau S.K."/>
            <person name="Tse H."/>
            <person name="Teng J.L."/>
            <person name="Curreem S.O."/>
            <person name="Tsang A.K."/>
            <person name="Fan R.Y."/>
            <person name="Wong G.K."/>
            <person name="Huang Y."/>
            <person name="Loman N.J."/>
            <person name="Snyder L.A."/>
            <person name="Cai J.J."/>
            <person name="Huang J.D."/>
            <person name="Mak W."/>
            <person name="Pallen M.J."/>
            <person name="Lok S."/>
            <person name="Yuen K.Y."/>
        </authorList>
    </citation>
    <scope>NUCLEOTIDE SEQUENCE [LARGE SCALE GENOMIC DNA]</scope>
    <source>
        <strain evidence="2 3">HLHK9</strain>
    </source>
</reference>
<organism evidence="2 3">
    <name type="scientific">Laribacter hongkongensis (strain HLHK9)</name>
    <dbReference type="NCBI Taxonomy" id="557598"/>
    <lineage>
        <taxon>Bacteria</taxon>
        <taxon>Pseudomonadati</taxon>
        <taxon>Pseudomonadota</taxon>
        <taxon>Betaproteobacteria</taxon>
        <taxon>Neisseriales</taxon>
        <taxon>Aquaspirillaceae</taxon>
        <taxon>Laribacter</taxon>
    </lineage>
</organism>
<evidence type="ECO:0000256" key="1">
    <source>
        <dbReference type="SAM" id="Coils"/>
    </source>
</evidence>
<sequence>MNKLIIIIAVEDPVSRGYVERLQRVNSERRGRVSYLEERHADANEEVHQLKENLMELGRQNIALAAEAESARFDAEQLDAANARIRELEAALAVSKLPANSRATVIQLVQEAA</sequence>
<dbReference type="RefSeq" id="WP_012697266.1">
    <property type="nucleotide sequence ID" value="NC_012559.1"/>
</dbReference>
<accession>C1D8J0</accession>